<accession>A0ABP9U1Z3</accession>
<organism evidence="2 3">
    <name type="scientific">Brevibacterium ammoniilyticum</name>
    <dbReference type="NCBI Taxonomy" id="1046555"/>
    <lineage>
        <taxon>Bacteria</taxon>
        <taxon>Bacillati</taxon>
        <taxon>Actinomycetota</taxon>
        <taxon>Actinomycetes</taxon>
        <taxon>Micrococcales</taxon>
        <taxon>Brevibacteriaceae</taxon>
        <taxon>Brevibacterium</taxon>
    </lineage>
</organism>
<feature type="transmembrane region" description="Helical" evidence="1">
    <location>
        <begin position="104"/>
        <end position="126"/>
    </location>
</feature>
<keyword evidence="3" id="KW-1185">Reference proteome</keyword>
<dbReference type="Proteomes" id="UP001498935">
    <property type="component" value="Unassembled WGS sequence"/>
</dbReference>
<keyword evidence="1" id="KW-0472">Membrane</keyword>
<feature type="transmembrane region" description="Helical" evidence="1">
    <location>
        <begin position="38"/>
        <end position="56"/>
    </location>
</feature>
<sequence length="174" mass="18140">MNLSTVPWMSIVDVLLIAVVLALILFRQLSWRSASRMTRIAVVVIIIGVASLPLQLQGSNASLVSAMLVIALTVLVSLAGGWVMGRLSAVETDAAGQVRVRGGWLGVGLWIGFIIIRIGMNVGIAALISPQLVSVTGLFLISLGLARLTSTQVAVQRAHSGPTHTVPAAALSGQ</sequence>
<keyword evidence="1" id="KW-1133">Transmembrane helix</keyword>
<dbReference type="RefSeq" id="WP_342038640.1">
    <property type="nucleotide sequence ID" value="NZ_BAABBK010000011.1"/>
</dbReference>
<evidence type="ECO:0000313" key="3">
    <source>
        <dbReference type="Proteomes" id="UP001498935"/>
    </source>
</evidence>
<evidence type="ECO:0000256" key="1">
    <source>
        <dbReference type="SAM" id="Phobius"/>
    </source>
</evidence>
<gene>
    <name evidence="2" type="ORF">KACC15558_26790</name>
</gene>
<evidence type="ECO:0008006" key="4">
    <source>
        <dbReference type="Google" id="ProtNLM"/>
    </source>
</evidence>
<feature type="transmembrane region" description="Helical" evidence="1">
    <location>
        <begin position="62"/>
        <end position="83"/>
    </location>
</feature>
<keyword evidence="1" id="KW-0812">Transmembrane</keyword>
<comment type="caution">
    <text evidence="2">The sequence shown here is derived from an EMBL/GenBank/DDBJ whole genome shotgun (WGS) entry which is preliminary data.</text>
</comment>
<feature type="transmembrane region" description="Helical" evidence="1">
    <location>
        <begin position="132"/>
        <end position="150"/>
    </location>
</feature>
<evidence type="ECO:0000313" key="2">
    <source>
        <dbReference type="EMBL" id="GAA5341638.1"/>
    </source>
</evidence>
<feature type="transmembrane region" description="Helical" evidence="1">
    <location>
        <begin position="6"/>
        <end position="26"/>
    </location>
</feature>
<dbReference type="EMBL" id="BAABNP010000011">
    <property type="protein sequence ID" value="GAA5341638.1"/>
    <property type="molecule type" value="Genomic_DNA"/>
</dbReference>
<reference evidence="2 3" key="1">
    <citation type="submission" date="2024-02" db="EMBL/GenBank/DDBJ databases">
        <title>Characterization of antibiotic resistant novel bacterial strains and their environmental applications.</title>
        <authorList>
            <person name="Manzoor S."/>
            <person name="Abbas S."/>
            <person name="Arshad M."/>
            <person name="Li W.J."/>
            <person name="Ahmed I."/>
        </authorList>
    </citation>
    <scope>NUCLEOTIDE SEQUENCE [LARGE SCALE GENOMIC DNA]</scope>
    <source>
        <strain evidence="2 3">KACC 15558</strain>
    </source>
</reference>
<protein>
    <recommendedName>
        <fullName evidence="4">DUF1453 domain-containing protein</fullName>
    </recommendedName>
</protein>
<proteinExistence type="predicted"/>
<name>A0ABP9U1Z3_9MICO</name>